<accession>A0A317N4X0</accession>
<feature type="domain" description="Helix-hairpin-helix DNA-binding motif class 1" evidence="1">
    <location>
        <begin position="344"/>
        <end position="363"/>
    </location>
</feature>
<comment type="caution">
    <text evidence="2">The sequence shown here is derived from an EMBL/GenBank/DDBJ whole genome shotgun (WGS) entry which is preliminary data.</text>
</comment>
<dbReference type="PANTHER" id="PTHR21180">
    <property type="entry name" value="ENDONUCLEASE/EXONUCLEASE/PHOSPHATASE FAMILY DOMAIN-CONTAINING PROTEIN 1"/>
    <property type="match status" value="1"/>
</dbReference>
<dbReference type="AlphaFoldDB" id="A0A317N4X0"/>
<keyword evidence="3" id="KW-1185">Reference proteome</keyword>
<gene>
    <name evidence="2" type="ORF">C7443_101284</name>
</gene>
<dbReference type="Pfam" id="PF12836">
    <property type="entry name" value="HHH_3"/>
    <property type="match status" value="1"/>
</dbReference>
<dbReference type="GO" id="GO:0015628">
    <property type="term" value="P:protein secretion by the type II secretion system"/>
    <property type="evidence" value="ECO:0007669"/>
    <property type="project" value="TreeGrafter"/>
</dbReference>
<dbReference type="InterPro" id="IPR003583">
    <property type="entry name" value="Hlx-hairpin-Hlx_DNA-bd_motif"/>
</dbReference>
<dbReference type="InterPro" id="IPR010994">
    <property type="entry name" value="RuvA_2-like"/>
</dbReference>
<dbReference type="GO" id="GO:0003677">
    <property type="term" value="F:DNA binding"/>
    <property type="evidence" value="ECO:0007669"/>
    <property type="project" value="InterPro"/>
</dbReference>
<dbReference type="GO" id="GO:0015627">
    <property type="term" value="C:type II protein secretion system complex"/>
    <property type="evidence" value="ECO:0007669"/>
    <property type="project" value="TreeGrafter"/>
</dbReference>
<dbReference type="SUPFAM" id="SSF47781">
    <property type="entry name" value="RuvA domain 2-like"/>
    <property type="match status" value="1"/>
</dbReference>
<name>A0A317N4X0_9GAMM</name>
<evidence type="ECO:0000313" key="2">
    <source>
        <dbReference type="EMBL" id="PWV65799.1"/>
    </source>
</evidence>
<reference evidence="2 3" key="1">
    <citation type="submission" date="2018-05" db="EMBL/GenBank/DDBJ databases">
        <title>Genomic Encyclopedia of Type Strains, Phase IV (KMG-IV): sequencing the most valuable type-strain genomes for metagenomic binning, comparative biology and taxonomic classification.</title>
        <authorList>
            <person name="Goeker M."/>
        </authorList>
    </citation>
    <scope>NUCLEOTIDE SEQUENCE [LARGE SCALE GENOMIC DNA]</scope>
    <source>
        <strain evidence="2 3">DSM 23606</strain>
    </source>
</reference>
<feature type="domain" description="Helix-hairpin-helix DNA-binding motif class 1" evidence="1">
    <location>
        <begin position="318"/>
        <end position="337"/>
    </location>
</feature>
<dbReference type="PANTHER" id="PTHR21180:SF32">
    <property type="entry name" value="ENDONUCLEASE_EXONUCLEASE_PHOSPHATASE FAMILY DOMAIN-CONTAINING PROTEIN 1"/>
    <property type="match status" value="1"/>
</dbReference>
<protein>
    <submittedName>
        <fullName evidence="2">Competence ComEA-like helix-hairpin-helix protein</fullName>
    </submittedName>
</protein>
<dbReference type="GO" id="GO:0006281">
    <property type="term" value="P:DNA repair"/>
    <property type="evidence" value="ECO:0007669"/>
    <property type="project" value="InterPro"/>
</dbReference>
<organism evidence="2 3">
    <name type="scientific">Plasticicumulans acidivorans</name>
    <dbReference type="NCBI Taxonomy" id="886464"/>
    <lineage>
        <taxon>Bacteria</taxon>
        <taxon>Pseudomonadati</taxon>
        <taxon>Pseudomonadota</taxon>
        <taxon>Gammaproteobacteria</taxon>
        <taxon>Candidatus Competibacteraceae</taxon>
        <taxon>Plasticicumulans</taxon>
    </lineage>
</organism>
<dbReference type="RefSeq" id="WP_170123440.1">
    <property type="nucleotide sequence ID" value="NZ_QGTJ01000001.1"/>
</dbReference>
<dbReference type="EMBL" id="QGTJ01000001">
    <property type="protein sequence ID" value="PWV65799.1"/>
    <property type="molecule type" value="Genomic_DNA"/>
</dbReference>
<dbReference type="InterPro" id="IPR051675">
    <property type="entry name" value="Endo/Exo/Phosphatase_dom_1"/>
</dbReference>
<evidence type="ECO:0000313" key="3">
    <source>
        <dbReference type="Proteomes" id="UP000246569"/>
    </source>
</evidence>
<evidence type="ECO:0000259" key="1">
    <source>
        <dbReference type="SMART" id="SM00278"/>
    </source>
</evidence>
<sequence>MTSYMLNAPAVSLGPDHGYAFNGEQVHLHAAIRQQAAAAGLSLQLWACATPYTGGSLHGTKVAEVNVDAGAANDALLLDQTVNARLPAGHGEHVMVLVLAAANECGTTVVDFANYPRPETFPLPQLRGQSDYRIDGDSVTLTVECVENPRDELNLSGSLDLELWALDAPYSDDAFNGWLLGRAALGTLNGQSMLQNLAIQVPFTPAPAGEWHIALLLREWTADGYRTRDFANFALTARWDAEPTAEPAAVLTPEQPVSEVAAVAVAEATAPVAVEIAAPVAPAPVVIVAEQEVPAPTKGKSKAKAAASIVSVNTATAAELAAVKGLSKALAAAIVAARPFTQLEDLLKVKGMGQKTLERLRASLTL</sequence>
<dbReference type="SMART" id="SM00278">
    <property type="entry name" value="HhH1"/>
    <property type="match status" value="2"/>
</dbReference>
<proteinExistence type="predicted"/>
<dbReference type="Gene3D" id="1.10.150.320">
    <property type="entry name" value="Photosystem II 12 kDa extrinsic protein"/>
    <property type="match status" value="1"/>
</dbReference>
<dbReference type="Proteomes" id="UP000246569">
    <property type="component" value="Unassembled WGS sequence"/>
</dbReference>